<dbReference type="HOGENOM" id="CLU_1671530_0_0_1"/>
<protein>
    <submittedName>
        <fullName evidence="1">Uncharacterized protein</fullName>
    </submittedName>
</protein>
<dbReference type="SUPFAM" id="SSF50630">
    <property type="entry name" value="Acid proteases"/>
    <property type="match status" value="1"/>
</dbReference>
<reference evidence="1" key="1">
    <citation type="journal article" date="2011" name="Proc. Natl. Acad. Sci. U.S.A.">
        <title>The genome of the fire ant Solenopsis invicta.</title>
        <authorList>
            <person name="Wurm Y."/>
            <person name="Wang J."/>
            <person name="Riba-Grognuz O."/>
            <person name="Corona M."/>
            <person name="Nygaard S."/>
            <person name="Hunt B.G."/>
            <person name="Ingram K.K."/>
            <person name="Falquet L."/>
            <person name="Nipitwattanaphon M."/>
            <person name="Gotzek D."/>
            <person name="Dijkstra M.B."/>
            <person name="Oettler J."/>
            <person name="Comtesse F."/>
            <person name="Shih C.J."/>
            <person name="Wu W.J."/>
            <person name="Yang C.C."/>
            <person name="Thomas J."/>
            <person name="Beaudoing E."/>
            <person name="Pradervand S."/>
            <person name="Flegel V."/>
            <person name="Cook E.D."/>
            <person name="Fabbretti R."/>
            <person name="Stockinger H."/>
            <person name="Long L."/>
            <person name="Farmerie W.G."/>
            <person name="Oakey J."/>
            <person name="Boomsma J.J."/>
            <person name="Pamilo P."/>
            <person name="Yi S.V."/>
            <person name="Heinze J."/>
            <person name="Goodisman M.A."/>
            <person name="Farinelli L."/>
            <person name="Harshman K."/>
            <person name="Hulo N."/>
            <person name="Cerutti L."/>
            <person name="Xenarios I."/>
            <person name="Shoemaker D."/>
            <person name="Keller L."/>
        </authorList>
    </citation>
    <scope>NUCLEOTIDE SEQUENCE [LARGE SCALE GENOMIC DNA]</scope>
</reference>
<dbReference type="InterPro" id="IPR021109">
    <property type="entry name" value="Peptidase_aspartic_dom_sf"/>
</dbReference>
<accession>E9J9D8</accession>
<name>E9J9D8_SOLIN</name>
<dbReference type="EMBL" id="GL769271">
    <property type="protein sequence ID" value="EFZ10567.1"/>
    <property type="molecule type" value="Genomic_DNA"/>
</dbReference>
<organism>
    <name type="scientific">Solenopsis invicta</name>
    <name type="common">Red imported fire ant</name>
    <name type="synonym">Solenopsis wagneri</name>
    <dbReference type="NCBI Taxonomy" id="13686"/>
    <lineage>
        <taxon>Eukaryota</taxon>
        <taxon>Metazoa</taxon>
        <taxon>Ecdysozoa</taxon>
        <taxon>Arthropoda</taxon>
        <taxon>Hexapoda</taxon>
        <taxon>Insecta</taxon>
        <taxon>Pterygota</taxon>
        <taxon>Neoptera</taxon>
        <taxon>Endopterygota</taxon>
        <taxon>Hymenoptera</taxon>
        <taxon>Apocrita</taxon>
        <taxon>Aculeata</taxon>
        <taxon>Formicoidea</taxon>
        <taxon>Formicidae</taxon>
        <taxon>Myrmicinae</taxon>
        <taxon>Solenopsis</taxon>
    </lineage>
</organism>
<evidence type="ECO:0000313" key="1">
    <source>
        <dbReference type="EMBL" id="EFZ10567.1"/>
    </source>
</evidence>
<dbReference type="AlphaFoldDB" id="E9J9D8"/>
<feature type="non-terminal residue" evidence="1">
    <location>
        <position position="158"/>
    </location>
</feature>
<proteinExistence type="predicted"/>
<sequence length="158" mass="18021">MMQPPTAIQPTVHANFTIESFDRKQNLWRRWLQLLYLLHYIGPTAFDVVSNKVEPGDPYTKTSQKPATKDTGKTLVWKGTLAIKCTLSRDIECKGCGIKGHLQAVCFRNRDAHQLDEILSLEHSENRKKFHTTLKVNGIRFTFEVDSGAAVTIMNYEL</sequence>
<gene>
    <name evidence="1" type="ORF">SINV_12030</name>
</gene>